<keyword evidence="2" id="KW-1185">Reference proteome</keyword>
<dbReference type="Proteomes" id="UP001529510">
    <property type="component" value="Unassembled WGS sequence"/>
</dbReference>
<dbReference type="EMBL" id="JAMKFB020000009">
    <property type="protein sequence ID" value="KAL0184696.1"/>
    <property type="molecule type" value="Genomic_DNA"/>
</dbReference>
<evidence type="ECO:0008006" key="3">
    <source>
        <dbReference type="Google" id="ProtNLM"/>
    </source>
</evidence>
<reference evidence="1 2" key="1">
    <citation type="submission" date="2024-05" db="EMBL/GenBank/DDBJ databases">
        <title>Genome sequencing and assembly of Indian major carp, Cirrhinus mrigala (Hamilton, 1822).</title>
        <authorList>
            <person name="Mohindra V."/>
            <person name="Chowdhury L.M."/>
            <person name="Lal K."/>
            <person name="Jena J.K."/>
        </authorList>
    </citation>
    <scope>NUCLEOTIDE SEQUENCE [LARGE SCALE GENOMIC DNA]</scope>
    <source>
        <strain evidence="1">CM1030</strain>
        <tissue evidence="1">Blood</tissue>
    </source>
</reference>
<comment type="caution">
    <text evidence="1">The sequence shown here is derived from an EMBL/GenBank/DDBJ whole genome shotgun (WGS) entry which is preliminary data.</text>
</comment>
<dbReference type="AlphaFoldDB" id="A0ABD0QI17"/>
<organism evidence="1 2">
    <name type="scientific">Cirrhinus mrigala</name>
    <name type="common">Mrigala</name>
    <dbReference type="NCBI Taxonomy" id="683832"/>
    <lineage>
        <taxon>Eukaryota</taxon>
        <taxon>Metazoa</taxon>
        <taxon>Chordata</taxon>
        <taxon>Craniata</taxon>
        <taxon>Vertebrata</taxon>
        <taxon>Euteleostomi</taxon>
        <taxon>Actinopterygii</taxon>
        <taxon>Neopterygii</taxon>
        <taxon>Teleostei</taxon>
        <taxon>Ostariophysi</taxon>
        <taxon>Cypriniformes</taxon>
        <taxon>Cyprinidae</taxon>
        <taxon>Labeoninae</taxon>
        <taxon>Labeonini</taxon>
        <taxon>Cirrhinus</taxon>
    </lineage>
</organism>
<name>A0ABD0QI17_CIRMR</name>
<proteinExistence type="predicted"/>
<evidence type="ECO:0000313" key="2">
    <source>
        <dbReference type="Proteomes" id="UP001529510"/>
    </source>
</evidence>
<protein>
    <recommendedName>
        <fullName evidence="3">DUF937 domain-containing protein</fullName>
    </recommendedName>
</protein>
<evidence type="ECO:0000313" key="1">
    <source>
        <dbReference type="EMBL" id="KAL0184696.1"/>
    </source>
</evidence>
<accession>A0ABD0QI17</accession>
<sequence>MRELQNSLPSNNTAQPIISMIIKVTENLLSSNEGNLTKDWMINQQVTMALTAVFQGNFSAGDLASAGVNLEQLLQAMAPLLSPEDRAFLTIAEQVSQRVNYALQVAGNEGGVQSENFTEAVISAVKLVLESMANGTGTLPQDVVYNILGAFNGSLQLILNPNIYYMQANHLTQETVQMLGEAIHRLLPAEVAEALAPMENSILTYLQTISQSAGPNKWNEV</sequence>
<gene>
    <name evidence="1" type="ORF">M9458_020392</name>
</gene>